<evidence type="ECO:0000313" key="1">
    <source>
        <dbReference type="EMBL" id="XDQ49913.1"/>
    </source>
</evidence>
<keyword evidence="1" id="KW-0614">Plasmid</keyword>
<dbReference type="PANTHER" id="PTHR46649:SF4">
    <property type="entry name" value="HALOACID DEHALOGENASE-LIKE HYDROLASE (HAD) SUPERFAMILY PROTEIN"/>
    <property type="match status" value="1"/>
</dbReference>
<dbReference type="GO" id="GO:0016787">
    <property type="term" value="F:hydrolase activity"/>
    <property type="evidence" value="ECO:0007669"/>
    <property type="project" value="UniProtKB-KW"/>
</dbReference>
<dbReference type="PANTHER" id="PTHR46649">
    <property type="match status" value="1"/>
</dbReference>
<keyword evidence="1" id="KW-0378">Hydrolase</keyword>
<dbReference type="SUPFAM" id="SSF56784">
    <property type="entry name" value="HAD-like"/>
    <property type="match status" value="1"/>
</dbReference>
<dbReference type="Pfam" id="PF00702">
    <property type="entry name" value="Hydrolase"/>
    <property type="match status" value="1"/>
</dbReference>
<accession>A0AB39R898</accession>
<gene>
    <name evidence="1" type="ORF">AB5J52_48185</name>
</gene>
<dbReference type="AlphaFoldDB" id="A0AB39R898"/>
<dbReference type="NCBIfam" id="TIGR01549">
    <property type="entry name" value="HAD-SF-IA-v1"/>
    <property type="match status" value="1"/>
</dbReference>
<dbReference type="NCBIfam" id="TIGR01509">
    <property type="entry name" value="HAD-SF-IA-v3"/>
    <property type="match status" value="1"/>
</dbReference>
<sequence>MIRAVEAATGARRAAAAGLPCPRAPRDATARELGAWRHRALNPALHRALYRRVLDECGLPWPEAAQGLYDRHMSPAGWLTYSDAPDVLERLRAAGVRCGVVSNIGWDIRVPLAEAGLLRWLDTVVCSFEKGIRKPDPRLFEIACARLGTGPTRTLMVGDSPGSDTGGEPLGIRTVLVDPTPPPARPNALLGALATARMEMEVFQALANTCSRKSPASPA</sequence>
<proteinExistence type="predicted"/>
<dbReference type="InterPro" id="IPR023214">
    <property type="entry name" value="HAD_sf"/>
</dbReference>
<protein>
    <submittedName>
        <fullName evidence="1">HAD family hydrolase</fullName>
        <ecNumber evidence="1">3.1.3.-</ecNumber>
    </submittedName>
</protein>
<dbReference type="Gene3D" id="3.40.50.1000">
    <property type="entry name" value="HAD superfamily/HAD-like"/>
    <property type="match status" value="1"/>
</dbReference>
<dbReference type="InterPro" id="IPR036412">
    <property type="entry name" value="HAD-like_sf"/>
</dbReference>
<dbReference type="PRINTS" id="PR00413">
    <property type="entry name" value="HADHALOGNASE"/>
</dbReference>
<dbReference type="RefSeq" id="WP_369228439.1">
    <property type="nucleotide sequence ID" value="NZ_CP163442.1"/>
</dbReference>
<geneLocation type="plasmid" evidence="1">
    <name>unnamed1</name>
</geneLocation>
<reference evidence="1" key="1">
    <citation type="submission" date="2024-07" db="EMBL/GenBank/DDBJ databases">
        <authorList>
            <person name="Yu S.T."/>
        </authorList>
    </citation>
    <scope>NUCLEOTIDE SEQUENCE</scope>
    <source>
        <strain evidence="1">R39</strain>
        <plasmid evidence="1">unnamed1</plasmid>
    </source>
</reference>
<dbReference type="EMBL" id="CP163442">
    <property type="protein sequence ID" value="XDQ49913.1"/>
    <property type="molecule type" value="Genomic_DNA"/>
</dbReference>
<dbReference type="EC" id="3.1.3.-" evidence="1"/>
<name>A0AB39R898_9ACTN</name>
<organism evidence="1">
    <name type="scientific">Streptomyces sp. R39</name>
    <dbReference type="NCBI Taxonomy" id="3238631"/>
    <lineage>
        <taxon>Bacteria</taxon>
        <taxon>Bacillati</taxon>
        <taxon>Actinomycetota</taxon>
        <taxon>Actinomycetes</taxon>
        <taxon>Kitasatosporales</taxon>
        <taxon>Streptomycetaceae</taxon>
        <taxon>Streptomyces</taxon>
    </lineage>
</organism>
<dbReference type="InterPro" id="IPR006439">
    <property type="entry name" value="HAD-SF_hydro_IA"/>
</dbReference>